<dbReference type="CDD" id="cd03145">
    <property type="entry name" value="GAT1_cyanophycinase"/>
    <property type="match status" value="1"/>
</dbReference>
<dbReference type="InterPro" id="IPR005320">
    <property type="entry name" value="Peptidase_S51"/>
</dbReference>
<accession>A0A511MVW1</accession>
<dbReference type="SUPFAM" id="SSF52317">
    <property type="entry name" value="Class I glutamine amidotransferase-like"/>
    <property type="match status" value="1"/>
</dbReference>
<dbReference type="Proteomes" id="UP000321306">
    <property type="component" value="Unassembled WGS sequence"/>
</dbReference>
<gene>
    <name evidence="10" type="ORF">DC3_03580</name>
</gene>
<dbReference type="EC" id="3.4.15.6" evidence="4"/>
<name>A0A511MVW1_DEIC1</name>
<evidence type="ECO:0000256" key="1">
    <source>
        <dbReference type="ARBA" id="ARBA00001092"/>
    </source>
</evidence>
<keyword evidence="7" id="KW-0378">Hydrolase</keyword>
<dbReference type="EMBL" id="BJXB01000001">
    <property type="protein sequence ID" value="GEM44723.1"/>
    <property type="molecule type" value="Genomic_DNA"/>
</dbReference>
<dbReference type="PANTHER" id="PTHR36175">
    <property type="entry name" value="CYANOPHYCINASE"/>
    <property type="match status" value="1"/>
</dbReference>
<keyword evidence="8" id="KW-0720">Serine protease</keyword>
<dbReference type="AlphaFoldDB" id="A0A511MVW1"/>
<comment type="function">
    <text evidence="2">Exopeptidase that catalyzes the hydrolytic cleavage of multi-L-arginyl-poly-L-aspartic acid (cyanophycin; a water-insoluble reserve polymer) into aspartate-arginine dipeptides.</text>
</comment>
<dbReference type="OrthoDB" id="174569at2"/>
<evidence type="ECO:0000256" key="2">
    <source>
        <dbReference type="ARBA" id="ARBA00002039"/>
    </source>
</evidence>
<dbReference type="Pfam" id="PF03575">
    <property type="entry name" value="Peptidase_S51"/>
    <property type="match status" value="1"/>
</dbReference>
<dbReference type="InterPro" id="IPR001119">
    <property type="entry name" value="SLH_dom"/>
</dbReference>
<dbReference type="GO" id="GO:0008236">
    <property type="term" value="F:serine-type peptidase activity"/>
    <property type="evidence" value="ECO:0007669"/>
    <property type="project" value="UniProtKB-KW"/>
</dbReference>
<evidence type="ECO:0000256" key="7">
    <source>
        <dbReference type="ARBA" id="ARBA00022801"/>
    </source>
</evidence>
<dbReference type="InterPro" id="IPR029062">
    <property type="entry name" value="Class_I_gatase-like"/>
</dbReference>
<feature type="domain" description="SLH" evidence="9">
    <location>
        <begin position="456"/>
        <end position="518"/>
    </location>
</feature>
<evidence type="ECO:0000256" key="8">
    <source>
        <dbReference type="ARBA" id="ARBA00022825"/>
    </source>
</evidence>
<evidence type="ECO:0000256" key="6">
    <source>
        <dbReference type="ARBA" id="ARBA00022670"/>
    </source>
</evidence>
<evidence type="ECO:0000313" key="11">
    <source>
        <dbReference type="Proteomes" id="UP000321306"/>
    </source>
</evidence>
<dbReference type="PANTHER" id="PTHR36175:SF1">
    <property type="entry name" value="CYANOPHYCINASE"/>
    <property type="match status" value="1"/>
</dbReference>
<evidence type="ECO:0000256" key="5">
    <source>
        <dbReference type="ARBA" id="ARBA00015719"/>
    </source>
</evidence>
<feature type="domain" description="SLH" evidence="9">
    <location>
        <begin position="520"/>
        <end position="576"/>
    </location>
</feature>
<dbReference type="GO" id="GO:0008241">
    <property type="term" value="F:peptidyl-dipeptidase activity"/>
    <property type="evidence" value="ECO:0007669"/>
    <property type="project" value="UniProtKB-EC"/>
</dbReference>
<dbReference type="Gene3D" id="3.40.50.880">
    <property type="match status" value="1"/>
</dbReference>
<keyword evidence="11" id="KW-1185">Reference proteome</keyword>
<organism evidence="10 11">
    <name type="scientific">Deinococcus cellulosilyticus (strain DSM 18568 / NBRC 106333 / KACC 11606 / 5516J-15)</name>
    <dbReference type="NCBI Taxonomy" id="1223518"/>
    <lineage>
        <taxon>Bacteria</taxon>
        <taxon>Thermotogati</taxon>
        <taxon>Deinococcota</taxon>
        <taxon>Deinococci</taxon>
        <taxon>Deinococcales</taxon>
        <taxon>Deinococcaceae</taxon>
        <taxon>Deinococcus</taxon>
    </lineage>
</organism>
<dbReference type="Pfam" id="PF00395">
    <property type="entry name" value="SLH"/>
    <property type="match status" value="2"/>
</dbReference>
<evidence type="ECO:0000256" key="4">
    <source>
        <dbReference type="ARBA" id="ARBA00013115"/>
    </source>
</evidence>
<dbReference type="NCBIfam" id="TIGR02069">
    <property type="entry name" value="cyanophycinase"/>
    <property type="match status" value="1"/>
</dbReference>
<comment type="caution">
    <text evidence="10">The sequence shown here is derived from an EMBL/GenBank/DDBJ whole genome shotgun (WGS) entry which is preliminary data.</text>
</comment>
<evidence type="ECO:0000313" key="10">
    <source>
        <dbReference type="EMBL" id="GEM44723.1"/>
    </source>
</evidence>
<comment type="similarity">
    <text evidence="3">Belongs to the peptidase S51 family.</text>
</comment>
<dbReference type="InterPro" id="IPR011811">
    <property type="entry name" value="Peptidase_S51_cyanophycinase"/>
</dbReference>
<dbReference type="RefSeq" id="WP_146881856.1">
    <property type="nucleotide sequence ID" value="NZ_BJXB01000001.1"/>
</dbReference>
<proteinExistence type="inferred from homology"/>
<protein>
    <recommendedName>
        <fullName evidence="5">Cyanophycinase</fullName>
        <ecNumber evidence="4">3.4.15.6</ecNumber>
    </recommendedName>
</protein>
<keyword evidence="6" id="KW-0645">Protease</keyword>
<dbReference type="PROSITE" id="PS51272">
    <property type="entry name" value="SLH"/>
    <property type="match status" value="2"/>
</dbReference>
<reference evidence="10 11" key="1">
    <citation type="submission" date="2019-07" db="EMBL/GenBank/DDBJ databases">
        <title>Whole genome shotgun sequence of Deinococcus cellulosilyticus NBRC 106333.</title>
        <authorList>
            <person name="Hosoyama A."/>
            <person name="Uohara A."/>
            <person name="Ohji S."/>
            <person name="Ichikawa N."/>
        </authorList>
    </citation>
    <scope>NUCLEOTIDE SEQUENCE [LARGE SCALE GENOMIC DNA]</scope>
    <source>
        <strain evidence="10 11">NBRC 106333</strain>
    </source>
</reference>
<sequence>MIRHRYAITLLLLALQPAYATGNLLIVGGGLRNDNAPIYNTFIEKAGGKDQAKIVIFPTASSSLSSSKRFKADLEARGLKPENVVVLDLTTRNFETQNKNPDLVGQIDAATGVWFVGGDQARIAKALINKDGTDSPALSAVKKLYLNRDGVIGGTSAGASIQSALMPSSFGIPMDTLDYGIAPRLDMRGVNISRGLGFFTAGIVDQHFNTYDGRHARMARYLIETKTPYGYGIEENTAMLVGPDGKINVLGFSGVTLMDASKATLKDAALGVTINNIDLTYLQTGDSYDPATKTVTINAAKSLIAPGDEYGNGNRLVTDLSQPNAITQLITYGLVDNTATQAKGLFLRYNGNYSYGYEVTFSKTPETQGFYGSVAGVDGYAFKHVRMDLEPITGNRMAPEGPADLNRTQYPTEVSAVAFRGILPPDQNGKFNPRLKLTRGELAGALTYLTLATPDKPVDLTDVAKDNASWADIQSAISFKFMAPQGTEFMPDVPVSRADFAQALFEAYDLYQQMGLKEADLSVSDASKIAEGQQKAVAAVLAAGLMMDKNGRFDPKGTVSREEAAYSLYRLVGFQF</sequence>
<dbReference type="GO" id="GO:0006508">
    <property type="term" value="P:proteolysis"/>
    <property type="evidence" value="ECO:0007669"/>
    <property type="project" value="UniProtKB-KW"/>
</dbReference>
<comment type="catalytic activity">
    <reaction evidence="1">
        <text>[L-4-(L-arginin-2-N-yl)aspartate](n) + H2O = [L-4-(L-arginin-2-N-yl)aspartate](n-1) + L-4-(L-arginin-2-N-yl)aspartate</text>
        <dbReference type="Rhea" id="RHEA:12845"/>
        <dbReference type="Rhea" id="RHEA-COMP:13728"/>
        <dbReference type="Rhea" id="RHEA-COMP:13734"/>
        <dbReference type="ChEBI" id="CHEBI:15377"/>
        <dbReference type="ChEBI" id="CHEBI:137986"/>
        <dbReference type="ChEBI" id="CHEBI:137991"/>
        <dbReference type="EC" id="3.4.15.6"/>
    </reaction>
</comment>
<evidence type="ECO:0000259" key="9">
    <source>
        <dbReference type="PROSITE" id="PS51272"/>
    </source>
</evidence>
<evidence type="ECO:0000256" key="3">
    <source>
        <dbReference type="ARBA" id="ARBA00006534"/>
    </source>
</evidence>